<name>A0AAV4HRQ9_9GAST</name>
<proteinExistence type="predicted"/>
<comment type="caution">
    <text evidence="2">The sequence shown here is derived from an EMBL/GenBank/DDBJ whole genome shotgun (WGS) entry which is preliminary data.</text>
</comment>
<feature type="signal peptide" evidence="1">
    <location>
        <begin position="1"/>
        <end position="25"/>
    </location>
</feature>
<evidence type="ECO:0000256" key="1">
    <source>
        <dbReference type="SAM" id="SignalP"/>
    </source>
</evidence>
<reference evidence="2 3" key="1">
    <citation type="journal article" date="2021" name="Elife">
        <title>Chloroplast acquisition without the gene transfer in kleptoplastic sea slugs, Plakobranchus ocellatus.</title>
        <authorList>
            <person name="Maeda T."/>
            <person name="Takahashi S."/>
            <person name="Yoshida T."/>
            <person name="Shimamura S."/>
            <person name="Takaki Y."/>
            <person name="Nagai Y."/>
            <person name="Toyoda A."/>
            <person name="Suzuki Y."/>
            <person name="Arimoto A."/>
            <person name="Ishii H."/>
            <person name="Satoh N."/>
            <person name="Nishiyama T."/>
            <person name="Hasebe M."/>
            <person name="Maruyama T."/>
            <person name="Minagawa J."/>
            <person name="Obokata J."/>
            <person name="Shigenobu S."/>
        </authorList>
    </citation>
    <scope>NUCLEOTIDE SEQUENCE [LARGE SCALE GENOMIC DNA]</scope>
</reference>
<evidence type="ECO:0000313" key="2">
    <source>
        <dbReference type="EMBL" id="GFR99456.1"/>
    </source>
</evidence>
<organism evidence="2 3">
    <name type="scientific">Elysia marginata</name>
    <dbReference type="NCBI Taxonomy" id="1093978"/>
    <lineage>
        <taxon>Eukaryota</taxon>
        <taxon>Metazoa</taxon>
        <taxon>Spiralia</taxon>
        <taxon>Lophotrochozoa</taxon>
        <taxon>Mollusca</taxon>
        <taxon>Gastropoda</taxon>
        <taxon>Heterobranchia</taxon>
        <taxon>Euthyneura</taxon>
        <taxon>Panpulmonata</taxon>
        <taxon>Sacoglossa</taxon>
        <taxon>Placobranchoidea</taxon>
        <taxon>Plakobranchidae</taxon>
        <taxon>Elysia</taxon>
    </lineage>
</organism>
<keyword evidence="1" id="KW-0732">Signal</keyword>
<dbReference type="PANTHER" id="PTHR47510">
    <property type="entry name" value="REVERSE TRANSCRIPTASE DOMAIN-CONTAINING PROTEIN"/>
    <property type="match status" value="1"/>
</dbReference>
<dbReference type="PANTHER" id="PTHR47510:SF3">
    <property type="entry name" value="ENDO_EXONUCLEASE_PHOSPHATASE DOMAIN-CONTAINING PROTEIN"/>
    <property type="match status" value="1"/>
</dbReference>
<dbReference type="SUPFAM" id="SSF56219">
    <property type="entry name" value="DNase I-like"/>
    <property type="match status" value="1"/>
</dbReference>
<keyword evidence="2" id="KW-0540">Nuclease</keyword>
<dbReference type="Gene3D" id="3.60.10.10">
    <property type="entry name" value="Endonuclease/exonuclease/phosphatase"/>
    <property type="match status" value="1"/>
</dbReference>
<gene>
    <name evidence="2" type="ORF">ElyMa_002793200</name>
</gene>
<sequence>MKNDILWFCAIFILLFSLFPKWTNAKNVFSLPVESPTPTIRYTNAMLRSLNTTCIQCQHSGYHDFTKYKQRKRGRKGGTRVKNKRRQSKPFISSFVLGNTRSLVNKMDELQGASKFLRQYREASCLAFVETWFNQNTSETASNIDNFFVFRSDRTQEAGKNRGGGVCLYVNDRWANKNNVSVKETMCTPNLELLTVNIGPHYLPCELTGVLVNVIYIPPTANETEAVGTLTSRIHEQETKSPDALKIILGDFNHCSLDSALPHYHQYVSCPTRGDRTLDLCYCNIPDAYKCVPLAPLGDSDHDN</sequence>
<feature type="non-terminal residue" evidence="2">
    <location>
        <position position="304"/>
    </location>
</feature>
<dbReference type="InterPro" id="IPR036691">
    <property type="entry name" value="Endo/exonu/phosph_ase_sf"/>
</dbReference>
<keyword evidence="2" id="KW-0378">Hydrolase</keyword>
<dbReference type="Proteomes" id="UP000762676">
    <property type="component" value="Unassembled WGS sequence"/>
</dbReference>
<dbReference type="AlphaFoldDB" id="A0AAV4HRQ9"/>
<protein>
    <submittedName>
        <fullName evidence="2">Endonuclease domain of the non-LTR retrotransposon LINE-1</fullName>
    </submittedName>
</protein>
<keyword evidence="2" id="KW-0255">Endonuclease</keyword>
<evidence type="ECO:0000313" key="3">
    <source>
        <dbReference type="Proteomes" id="UP000762676"/>
    </source>
</evidence>
<keyword evidence="3" id="KW-1185">Reference proteome</keyword>
<dbReference type="GO" id="GO:0004519">
    <property type="term" value="F:endonuclease activity"/>
    <property type="evidence" value="ECO:0007669"/>
    <property type="project" value="UniProtKB-KW"/>
</dbReference>
<accession>A0AAV4HRQ9</accession>
<dbReference type="EMBL" id="BMAT01005769">
    <property type="protein sequence ID" value="GFR99456.1"/>
    <property type="molecule type" value="Genomic_DNA"/>
</dbReference>
<feature type="chain" id="PRO_5043315760" evidence="1">
    <location>
        <begin position="26"/>
        <end position="304"/>
    </location>
</feature>